<dbReference type="EMBL" id="JBHSSO010000016">
    <property type="protein sequence ID" value="MFC6289778.1"/>
    <property type="molecule type" value="Genomic_DNA"/>
</dbReference>
<protein>
    <submittedName>
        <fullName evidence="2">Uncharacterized protein</fullName>
    </submittedName>
</protein>
<feature type="transmembrane region" description="Helical" evidence="1">
    <location>
        <begin position="33"/>
        <end position="52"/>
    </location>
</feature>
<keyword evidence="1" id="KW-0472">Membrane</keyword>
<name>A0ABW1UAP7_9LACO</name>
<sequence>MMNINNAWPLLLVLLLWVYKARINAFYQSHLNLFTSVWLNATMIFLYTSIILLTQVKITWQAVTLLVAVNILGDWYLMARQRK</sequence>
<evidence type="ECO:0000256" key="1">
    <source>
        <dbReference type="SAM" id="Phobius"/>
    </source>
</evidence>
<dbReference type="Proteomes" id="UP001596258">
    <property type="component" value="Unassembled WGS sequence"/>
</dbReference>
<keyword evidence="1" id="KW-0812">Transmembrane</keyword>
<keyword evidence="3" id="KW-1185">Reference proteome</keyword>
<keyword evidence="1" id="KW-1133">Transmembrane helix</keyword>
<accession>A0ABW1UAP7</accession>
<evidence type="ECO:0000313" key="3">
    <source>
        <dbReference type="Proteomes" id="UP001596258"/>
    </source>
</evidence>
<feature type="transmembrane region" description="Helical" evidence="1">
    <location>
        <begin position="58"/>
        <end position="77"/>
    </location>
</feature>
<reference evidence="3" key="1">
    <citation type="journal article" date="2019" name="Int. J. Syst. Evol. Microbiol.">
        <title>The Global Catalogue of Microorganisms (GCM) 10K type strain sequencing project: providing services to taxonomists for standard genome sequencing and annotation.</title>
        <authorList>
            <consortium name="The Broad Institute Genomics Platform"/>
            <consortium name="The Broad Institute Genome Sequencing Center for Infectious Disease"/>
            <person name="Wu L."/>
            <person name="Ma J."/>
        </authorList>
    </citation>
    <scope>NUCLEOTIDE SEQUENCE [LARGE SCALE GENOMIC DNA]</scope>
    <source>
        <strain evidence="3">CCM 8893</strain>
    </source>
</reference>
<feature type="transmembrane region" description="Helical" evidence="1">
    <location>
        <begin position="6"/>
        <end position="21"/>
    </location>
</feature>
<gene>
    <name evidence="2" type="ORF">ACFP1M_06125</name>
</gene>
<evidence type="ECO:0000313" key="2">
    <source>
        <dbReference type="EMBL" id="MFC6289778.1"/>
    </source>
</evidence>
<organism evidence="2 3">
    <name type="scientific">Levilactobacillus angrenensis</name>
    <dbReference type="NCBI Taxonomy" id="2486020"/>
    <lineage>
        <taxon>Bacteria</taxon>
        <taxon>Bacillati</taxon>
        <taxon>Bacillota</taxon>
        <taxon>Bacilli</taxon>
        <taxon>Lactobacillales</taxon>
        <taxon>Lactobacillaceae</taxon>
        <taxon>Levilactobacillus</taxon>
    </lineage>
</organism>
<comment type="caution">
    <text evidence="2">The sequence shown here is derived from an EMBL/GenBank/DDBJ whole genome shotgun (WGS) entry which is preliminary data.</text>
</comment>
<proteinExistence type="predicted"/>
<dbReference type="RefSeq" id="WP_164505547.1">
    <property type="nucleotide sequence ID" value="NZ_JBHSSO010000016.1"/>
</dbReference>